<evidence type="ECO:0008006" key="5">
    <source>
        <dbReference type="Google" id="ProtNLM"/>
    </source>
</evidence>
<keyword evidence="2" id="KW-1133">Transmembrane helix</keyword>
<comment type="caution">
    <text evidence="3">The sequence shown here is derived from an EMBL/GenBank/DDBJ whole genome shotgun (WGS) entry which is preliminary data.</text>
</comment>
<evidence type="ECO:0000256" key="2">
    <source>
        <dbReference type="SAM" id="Phobius"/>
    </source>
</evidence>
<dbReference type="EMBL" id="BAAAZR010000017">
    <property type="protein sequence ID" value="GAA3822042.1"/>
    <property type="molecule type" value="Genomic_DNA"/>
</dbReference>
<dbReference type="InterPro" id="IPR043504">
    <property type="entry name" value="Peptidase_S1_PA_chymotrypsin"/>
</dbReference>
<dbReference type="Proteomes" id="UP001500888">
    <property type="component" value="Unassembled WGS sequence"/>
</dbReference>
<reference evidence="4" key="1">
    <citation type="journal article" date="2019" name="Int. J. Syst. Evol. Microbiol.">
        <title>The Global Catalogue of Microorganisms (GCM) 10K type strain sequencing project: providing services to taxonomists for standard genome sequencing and annotation.</title>
        <authorList>
            <consortium name="The Broad Institute Genomics Platform"/>
            <consortium name="The Broad Institute Genome Sequencing Center for Infectious Disease"/>
            <person name="Wu L."/>
            <person name="Ma J."/>
        </authorList>
    </citation>
    <scope>NUCLEOTIDE SEQUENCE [LARGE SCALE GENOMIC DNA]</scope>
    <source>
        <strain evidence="4">JCM 16908</strain>
    </source>
</reference>
<dbReference type="InterPro" id="IPR009003">
    <property type="entry name" value="Peptidase_S1_PA"/>
</dbReference>
<name>A0ABP7IMB7_9ACTN</name>
<feature type="transmembrane region" description="Helical" evidence="2">
    <location>
        <begin position="373"/>
        <end position="395"/>
    </location>
</feature>
<feature type="region of interest" description="Disordered" evidence="1">
    <location>
        <begin position="465"/>
        <end position="484"/>
    </location>
</feature>
<dbReference type="Gene3D" id="2.40.10.10">
    <property type="entry name" value="Trypsin-like serine proteases"/>
    <property type="match status" value="1"/>
</dbReference>
<dbReference type="SUPFAM" id="SSF50494">
    <property type="entry name" value="Trypsin-like serine proteases"/>
    <property type="match status" value="1"/>
</dbReference>
<evidence type="ECO:0000313" key="4">
    <source>
        <dbReference type="Proteomes" id="UP001500888"/>
    </source>
</evidence>
<dbReference type="RefSeq" id="WP_344944274.1">
    <property type="nucleotide sequence ID" value="NZ_BAAAZR010000017.1"/>
</dbReference>
<proteinExistence type="predicted"/>
<evidence type="ECO:0000256" key="1">
    <source>
        <dbReference type="SAM" id="MobiDB-lite"/>
    </source>
</evidence>
<evidence type="ECO:0000313" key="3">
    <source>
        <dbReference type="EMBL" id="GAA3822042.1"/>
    </source>
</evidence>
<keyword evidence="2" id="KW-0812">Transmembrane</keyword>
<keyword evidence="2" id="KW-0472">Membrane</keyword>
<protein>
    <recommendedName>
        <fullName evidence="5">Zinc ribbon domain-containing protein</fullName>
    </recommendedName>
</protein>
<feature type="region of interest" description="Disordered" evidence="1">
    <location>
        <begin position="214"/>
        <end position="234"/>
    </location>
</feature>
<keyword evidence="4" id="KW-1185">Reference proteome</keyword>
<organism evidence="3 4">
    <name type="scientific">Sphaerisporangium flaviroseum</name>
    <dbReference type="NCBI Taxonomy" id="509199"/>
    <lineage>
        <taxon>Bacteria</taxon>
        <taxon>Bacillati</taxon>
        <taxon>Actinomycetota</taxon>
        <taxon>Actinomycetes</taxon>
        <taxon>Streptosporangiales</taxon>
        <taxon>Streptosporangiaceae</taxon>
        <taxon>Sphaerisporangium</taxon>
    </lineage>
</organism>
<accession>A0ABP7IMB7</accession>
<sequence>MPRVHYLLAGLSALGSLTLTMHPHPSGSTDRVTPGTVRVEARAHVTINLLDDRSVIQQVVREYETPVGTGSGFTVSPDGVVVTATSVVQSSRDPRVYAANRVFAEYFKVKIPADFSRHKLKNPELNGRLQACYPPQQQNSNCIITPVTKVTVFPYADPPLAEGYPADLVHTGTSPGAPAVLKLAKGGEDSTLPTVPLGTTLGNGIESVDVIGLPNRPSAKTPPKAETAHLDPKGGRTFKQAERVKLDTFLKNDGEGAAVVDDGKSEVIGLVTGGGSTPQRVTPVDDIRAALVAANVTARRGPVDVVYETALAPYHNKFYANAIPVLEQVLRMRPDHAVAQDHLRFARANRAAGPATGKAKAPAAKQATTLSPLVLTAIGLAAAGILLATAVPLLLRRRRRAEAQAGADASLPEQLAAVPTWPPRGTQTMDTGAAAEGSFPAYHHASGTGASPVAAGPGAAGAGAVGSGSAGSAGAGSGSVNSGSGGNGGQVVFCTQCGMRLGKAHRYCGFCGHPVDQ</sequence>
<gene>
    <name evidence="3" type="ORF">GCM10022226_48040</name>
</gene>